<dbReference type="EMBL" id="CP127247">
    <property type="protein sequence ID" value="WIY24906.1"/>
    <property type="molecule type" value="Genomic_DNA"/>
</dbReference>
<sequence length="248" mass="28242">MEPALSICIPAYEMGGFGAHYLDLSLEILAQQDFPDFEVVVSDQSNDDAVAKLCALRGQHMDIRHVWNRDDKRQASANVNNAMAQAKGTVLKILFQDDFLNGNNALRQINQAMDGGEKWLLCGSSVTRDGTTLHRPMVPRLTEKLQFGKNTVSSPSVLAMRRDCALQFDERLIWLMDVELYKRLWDSLGDPVILPDPLIVNRLHEGQVSATISKQLRHRELRYIRAKFAGTTNFRGWMEYLRQRLKAL</sequence>
<dbReference type="KEGG" id="ppso:QPJ95_20800"/>
<dbReference type="InterPro" id="IPR001173">
    <property type="entry name" value="Glyco_trans_2-like"/>
</dbReference>
<dbReference type="AlphaFoldDB" id="A0A9Y2KZI6"/>
<evidence type="ECO:0000259" key="1">
    <source>
        <dbReference type="Pfam" id="PF00535"/>
    </source>
</evidence>
<dbReference type="CDD" id="cd00761">
    <property type="entry name" value="Glyco_tranf_GTA_type"/>
    <property type="match status" value="1"/>
</dbReference>
<dbReference type="Gene3D" id="3.90.550.10">
    <property type="entry name" value="Spore Coat Polysaccharide Biosynthesis Protein SpsA, Chain A"/>
    <property type="match status" value="1"/>
</dbReference>
<dbReference type="SUPFAM" id="SSF53448">
    <property type="entry name" value="Nucleotide-diphospho-sugar transferases"/>
    <property type="match status" value="1"/>
</dbReference>
<dbReference type="Pfam" id="PF00535">
    <property type="entry name" value="Glycos_transf_2"/>
    <property type="match status" value="1"/>
</dbReference>
<organism evidence="2 3">
    <name type="scientific">Parasedimentitalea psychrophila</name>
    <dbReference type="NCBI Taxonomy" id="2997337"/>
    <lineage>
        <taxon>Bacteria</taxon>
        <taxon>Pseudomonadati</taxon>
        <taxon>Pseudomonadota</taxon>
        <taxon>Alphaproteobacteria</taxon>
        <taxon>Rhodobacterales</taxon>
        <taxon>Paracoccaceae</taxon>
        <taxon>Parasedimentitalea</taxon>
    </lineage>
</organism>
<dbReference type="InterPro" id="IPR029044">
    <property type="entry name" value="Nucleotide-diphossugar_trans"/>
</dbReference>
<evidence type="ECO:0000313" key="2">
    <source>
        <dbReference type="EMBL" id="WIY24906.1"/>
    </source>
</evidence>
<protein>
    <submittedName>
        <fullName evidence="2">Glycosyltransferase</fullName>
    </submittedName>
</protein>
<accession>A0A9Y2KZI6</accession>
<dbReference type="Proteomes" id="UP001238334">
    <property type="component" value="Chromosome"/>
</dbReference>
<proteinExistence type="predicted"/>
<feature type="domain" description="Glycosyltransferase 2-like" evidence="1">
    <location>
        <begin position="6"/>
        <end position="143"/>
    </location>
</feature>
<keyword evidence="3" id="KW-1185">Reference proteome</keyword>
<evidence type="ECO:0000313" key="3">
    <source>
        <dbReference type="Proteomes" id="UP001238334"/>
    </source>
</evidence>
<gene>
    <name evidence="2" type="ORF">QPJ95_20800</name>
</gene>
<reference evidence="2 3" key="1">
    <citation type="submission" date="2023-06" db="EMBL/GenBank/DDBJ databases">
        <title>Parasedimentitalea psychrophila sp. nov., a psychrophilic bacterium isolated from deep-sea sediment.</title>
        <authorList>
            <person name="Li A."/>
        </authorList>
    </citation>
    <scope>NUCLEOTIDE SEQUENCE [LARGE SCALE GENOMIC DNA]</scope>
    <source>
        <strain evidence="2 3">QS115</strain>
    </source>
</reference>
<dbReference type="PANTHER" id="PTHR22916:SF3">
    <property type="entry name" value="UDP-GLCNAC:BETAGAL BETA-1,3-N-ACETYLGLUCOSAMINYLTRANSFERASE-LIKE PROTEIN 1"/>
    <property type="match status" value="1"/>
</dbReference>
<dbReference type="PANTHER" id="PTHR22916">
    <property type="entry name" value="GLYCOSYLTRANSFERASE"/>
    <property type="match status" value="1"/>
</dbReference>
<dbReference type="GO" id="GO:0016758">
    <property type="term" value="F:hexosyltransferase activity"/>
    <property type="evidence" value="ECO:0007669"/>
    <property type="project" value="UniProtKB-ARBA"/>
</dbReference>
<dbReference type="RefSeq" id="WP_270918122.1">
    <property type="nucleotide sequence ID" value="NZ_CP127247.1"/>
</dbReference>
<name>A0A9Y2KZI6_9RHOB</name>